<gene>
    <name evidence="2" type="ORF">EH240_19100</name>
</gene>
<feature type="domain" description="VOC" evidence="1">
    <location>
        <begin position="5"/>
        <end position="125"/>
    </location>
</feature>
<keyword evidence="3" id="KW-1185">Reference proteome</keyword>
<dbReference type="Pfam" id="PF00903">
    <property type="entry name" value="Glyoxalase"/>
    <property type="match status" value="1"/>
</dbReference>
<name>A0A3P3FJS1_9HYPH</name>
<proteinExistence type="predicted"/>
<dbReference type="EMBL" id="RQXT01000023">
    <property type="protein sequence ID" value="RRH98853.1"/>
    <property type="molecule type" value="Genomic_DNA"/>
</dbReference>
<evidence type="ECO:0000313" key="3">
    <source>
        <dbReference type="Proteomes" id="UP000273786"/>
    </source>
</evidence>
<accession>A0A3P3FJS1</accession>
<organism evidence="2 3">
    <name type="scientific">Mesorhizobium tamadayense</name>
    <dbReference type="NCBI Taxonomy" id="425306"/>
    <lineage>
        <taxon>Bacteria</taxon>
        <taxon>Pseudomonadati</taxon>
        <taxon>Pseudomonadota</taxon>
        <taxon>Alphaproteobacteria</taxon>
        <taxon>Hyphomicrobiales</taxon>
        <taxon>Phyllobacteriaceae</taxon>
        <taxon>Mesorhizobium</taxon>
    </lineage>
</organism>
<dbReference type="RefSeq" id="WP_125001253.1">
    <property type="nucleotide sequence ID" value="NZ_RQXT01000023.1"/>
</dbReference>
<evidence type="ECO:0000259" key="1">
    <source>
        <dbReference type="PROSITE" id="PS51819"/>
    </source>
</evidence>
<evidence type="ECO:0000313" key="2">
    <source>
        <dbReference type="EMBL" id="RRH98853.1"/>
    </source>
</evidence>
<reference evidence="2 3" key="1">
    <citation type="submission" date="2018-11" db="EMBL/GenBank/DDBJ databases">
        <title>the genome of Mesorhizobium tamadayense DSM 28320.</title>
        <authorList>
            <person name="Gao J."/>
        </authorList>
    </citation>
    <scope>NUCLEOTIDE SEQUENCE [LARGE SCALE GENOMIC DNA]</scope>
    <source>
        <strain evidence="2 3">DSM 28320</strain>
    </source>
</reference>
<dbReference type="PROSITE" id="PS51819">
    <property type="entry name" value="VOC"/>
    <property type="match status" value="1"/>
</dbReference>
<dbReference type="CDD" id="cd06587">
    <property type="entry name" value="VOC"/>
    <property type="match status" value="1"/>
</dbReference>
<dbReference type="InterPro" id="IPR004360">
    <property type="entry name" value="Glyas_Fos-R_dOase_dom"/>
</dbReference>
<dbReference type="AlphaFoldDB" id="A0A3P3FJS1"/>
<dbReference type="InterPro" id="IPR037523">
    <property type="entry name" value="VOC_core"/>
</dbReference>
<protein>
    <submittedName>
        <fullName evidence="2">VOC family protein</fullName>
    </submittedName>
</protein>
<dbReference type="Gene3D" id="3.10.180.10">
    <property type="entry name" value="2,3-Dihydroxybiphenyl 1,2-Dioxygenase, domain 1"/>
    <property type="match status" value="1"/>
</dbReference>
<dbReference type="SUPFAM" id="SSF54593">
    <property type="entry name" value="Glyoxalase/Bleomycin resistance protein/Dihydroxybiphenyl dioxygenase"/>
    <property type="match status" value="1"/>
</dbReference>
<dbReference type="Proteomes" id="UP000273786">
    <property type="component" value="Unassembled WGS sequence"/>
</dbReference>
<dbReference type="InterPro" id="IPR029068">
    <property type="entry name" value="Glyas_Bleomycin-R_OHBP_Dase"/>
</dbReference>
<sequence length="125" mass="13743">MLENSNATANLAVKDLEKAKAFYEETLGLKQVDDMEGELIVYKSGDTLINVYRSEFAGTNKATAVTWAVGDQIDPIVKSLRSKGVTFEHYDMPGLTLEGDIHVGYGMKVAWFKDPDGNILNLVGK</sequence>
<comment type="caution">
    <text evidence="2">The sequence shown here is derived from an EMBL/GenBank/DDBJ whole genome shotgun (WGS) entry which is preliminary data.</text>
</comment>
<dbReference type="OrthoDB" id="9804907at2"/>